<feature type="region of interest" description="Disordered" evidence="2">
    <location>
        <begin position="64"/>
        <end position="90"/>
    </location>
</feature>
<dbReference type="Pfam" id="PF10531">
    <property type="entry name" value="SLBB"/>
    <property type="match status" value="4"/>
</dbReference>
<evidence type="ECO:0000256" key="1">
    <source>
        <dbReference type="ARBA" id="ARBA00022729"/>
    </source>
</evidence>
<keyword evidence="1 3" id="KW-0732">Signal</keyword>
<protein>
    <submittedName>
        <fullName evidence="6">Protein involved in polysaccharide export, contains SLBB domain of the beta-grasp fold</fullName>
    </submittedName>
</protein>
<name>A0A1M5I2M2_9BACT</name>
<dbReference type="InterPro" id="IPR003715">
    <property type="entry name" value="Poly_export_N"/>
</dbReference>
<dbReference type="InterPro" id="IPR049712">
    <property type="entry name" value="Poly_export"/>
</dbReference>
<evidence type="ECO:0000313" key="7">
    <source>
        <dbReference type="Proteomes" id="UP000184480"/>
    </source>
</evidence>
<dbReference type="RefSeq" id="WP_062178805.1">
    <property type="nucleotide sequence ID" value="NZ_BBXL01000005.1"/>
</dbReference>
<proteinExistence type="predicted"/>
<sequence length="801" mass="88870">MKKIIFSFFLLLSCTVSVFAQMSDQQVTDYVKQEYEKGTSQQVIATSLLQRGVTKPQLERIKQQYEKDQSSSAVSSKSTAALQRERRENPQEDIAVGAFDEVSDGISTVGEVSSENQIFGRSIFNNRKLSFDPNVNIPTPLDYRLGPGDEVIINIWGASQTTVQQTISSEGNITVDRLGPVYLNGMTIKDANDFVQRKFATIYAGIGSDGGASQIKLTLGQIRTIQVNVWGEVSVPGTYSLSSLSSVFHALYNAGGINNIGSLRSVKLFRNNKLLKELDIYKYILDGKLNDDIRLMDNDVIVVPPYVSLVNISGNVKRPMYYEMTSKESISTLLNYAGGFTGDAYTKKLRVVRGTGTEKKIFTVNENEFSSFLLKDKDIVTIATGLDLYDNRVEIKGAVYRSGYYEIGEINTVKDLIAAADGIRGDAFLNRAVLTREREDLTTEVIPVDIRKLLYENGTDIVLRKNDILYIPALSDLKEFGDFVVYGEVARPGSYKYSDNTTLEDLIIQAGGLLESASVVRVDIARRIIDPNSMTETRTISENYSFGIKDGFVIDGNPDFILKPYDQIYVRRSPGYRAQENVYIQGELLFPGTYALNKKAERISDLVKRGGNLTPDAYARGARLVRQRSDEERFRSEAALKVANQGGKDSISVRTLDLASTYNVGIELDKALSNPGSDYDLVLREGDRLIVPEYDNTVKINGAVMYPNTVVYKRGEKLSYYINQAGGYNDTAKKNKSFVIYMNGTVSKIKGSDRNAIQPGSEIIVPSKEQARRMSMAEMLSLGSSVTSMASLIGVLINTMK</sequence>
<feature type="chain" id="PRO_5009910972" evidence="3">
    <location>
        <begin position="21"/>
        <end position="801"/>
    </location>
</feature>
<feature type="domain" description="Soluble ligand binding" evidence="5">
    <location>
        <begin position="310"/>
        <end position="355"/>
    </location>
</feature>
<feature type="domain" description="Soluble ligand binding" evidence="5">
    <location>
        <begin position="698"/>
        <end position="748"/>
    </location>
</feature>
<evidence type="ECO:0000256" key="2">
    <source>
        <dbReference type="SAM" id="MobiDB-lite"/>
    </source>
</evidence>
<organism evidence="6 7">
    <name type="scientific">Dysgonomonas macrotermitis</name>
    <dbReference type="NCBI Taxonomy" id="1346286"/>
    <lineage>
        <taxon>Bacteria</taxon>
        <taxon>Pseudomonadati</taxon>
        <taxon>Bacteroidota</taxon>
        <taxon>Bacteroidia</taxon>
        <taxon>Bacteroidales</taxon>
        <taxon>Dysgonomonadaceae</taxon>
        <taxon>Dysgonomonas</taxon>
    </lineage>
</organism>
<accession>A0A1M5I2M2</accession>
<evidence type="ECO:0000259" key="5">
    <source>
        <dbReference type="Pfam" id="PF10531"/>
    </source>
</evidence>
<keyword evidence="7" id="KW-1185">Reference proteome</keyword>
<evidence type="ECO:0000259" key="4">
    <source>
        <dbReference type="Pfam" id="PF02563"/>
    </source>
</evidence>
<dbReference type="GO" id="GO:0015159">
    <property type="term" value="F:polysaccharide transmembrane transporter activity"/>
    <property type="evidence" value="ECO:0007669"/>
    <property type="project" value="InterPro"/>
</dbReference>
<gene>
    <name evidence="6" type="ORF">SAMN05444362_11820</name>
</gene>
<dbReference type="PANTHER" id="PTHR33619:SF3">
    <property type="entry name" value="POLYSACCHARIDE EXPORT PROTEIN GFCE-RELATED"/>
    <property type="match status" value="1"/>
</dbReference>
<dbReference type="Pfam" id="PF02563">
    <property type="entry name" value="Poly_export"/>
    <property type="match status" value="1"/>
</dbReference>
<reference evidence="7" key="1">
    <citation type="submission" date="2016-11" db="EMBL/GenBank/DDBJ databases">
        <authorList>
            <person name="Varghese N."/>
            <person name="Submissions S."/>
        </authorList>
    </citation>
    <scope>NUCLEOTIDE SEQUENCE [LARGE SCALE GENOMIC DNA]</scope>
    <source>
        <strain evidence="7">DSM 27370</strain>
    </source>
</reference>
<evidence type="ECO:0000256" key="3">
    <source>
        <dbReference type="SAM" id="SignalP"/>
    </source>
</evidence>
<feature type="domain" description="Soluble ligand binding" evidence="5">
    <location>
        <begin position="485"/>
        <end position="526"/>
    </location>
</feature>
<dbReference type="OrthoDB" id="9808948at2"/>
<dbReference type="InterPro" id="IPR019554">
    <property type="entry name" value="Soluble_ligand-bd"/>
</dbReference>
<feature type="compositionally biased region" description="Low complexity" evidence="2">
    <location>
        <begin position="70"/>
        <end position="81"/>
    </location>
</feature>
<dbReference type="PANTHER" id="PTHR33619">
    <property type="entry name" value="POLYSACCHARIDE EXPORT PROTEIN GFCE-RELATED"/>
    <property type="match status" value="1"/>
</dbReference>
<feature type="signal peptide" evidence="3">
    <location>
        <begin position="1"/>
        <end position="20"/>
    </location>
</feature>
<evidence type="ECO:0000313" key="6">
    <source>
        <dbReference type="EMBL" id="SHG22574.1"/>
    </source>
</evidence>
<dbReference type="EMBL" id="FQUC01000018">
    <property type="protein sequence ID" value="SHG22574.1"/>
    <property type="molecule type" value="Genomic_DNA"/>
</dbReference>
<dbReference type="Proteomes" id="UP000184480">
    <property type="component" value="Unassembled WGS sequence"/>
</dbReference>
<dbReference type="AlphaFoldDB" id="A0A1M5I2M2"/>
<dbReference type="STRING" id="1346286.SAMN05444362_11820"/>
<feature type="domain" description="Soluble ligand binding" evidence="5">
    <location>
        <begin position="227"/>
        <end position="271"/>
    </location>
</feature>
<feature type="domain" description="Polysaccharide export protein N-terminal" evidence="4">
    <location>
        <begin position="139"/>
        <end position="201"/>
    </location>
</feature>
<dbReference type="Gene3D" id="3.10.560.10">
    <property type="entry name" value="Outer membrane lipoprotein wza domain like"/>
    <property type="match status" value="6"/>
</dbReference>